<evidence type="ECO:0000313" key="8">
    <source>
        <dbReference type="Proteomes" id="UP000187455"/>
    </source>
</evidence>
<feature type="region of interest" description="Disordered" evidence="4">
    <location>
        <begin position="12"/>
        <end position="84"/>
    </location>
</feature>
<evidence type="ECO:0000313" key="7">
    <source>
        <dbReference type="EMBL" id="OLY81093.1"/>
    </source>
</evidence>
<feature type="compositionally biased region" description="Polar residues" evidence="4">
    <location>
        <begin position="431"/>
        <end position="452"/>
    </location>
</feature>
<protein>
    <submittedName>
        <fullName evidence="7">Lid2 complex component snt2</fullName>
    </submittedName>
</protein>
<feature type="compositionally biased region" description="Polar residues" evidence="4">
    <location>
        <begin position="952"/>
        <end position="973"/>
    </location>
</feature>
<keyword evidence="5" id="KW-1133">Transmembrane helix</keyword>
<evidence type="ECO:0000256" key="4">
    <source>
        <dbReference type="SAM" id="MobiDB-lite"/>
    </source>
</evidence>
<feature type="transmembrane region" description="Helical" evidence="5">
    <location>
        <begin position="1006"/>
        <end position="1029"/>
    </location>
</feature>
<dbReference type="PANTHER" id="PTHR47672:SF1">
    <property type="entry name" value="E3 UBIQUITIN-PROTEIN LIGASE SNT2"/>
    <property type="match status" value="1"/>
</dbReference>
<dbReference type="GO" id="GO:0004842">
    <property type="term" value="F:ubiquitin-protein transferase activity"/>
    <property type="evidence" value="ECO:0007669"/>
    <property type="project" value="TreeGrafter"/>
</dbReference>
<keyword evidence="8" id="KW-1185">Reference proteome</keyword>
<keyword evidence="2" id="KW-0863">Zinc-finger</keyword>
<feature type="domain" description="BAH" evidence="6">
    <location>
        <begin position="64"/>
        <end position="183"/>
    </location>
</feature>
<feature type="region of interest" description="Disordered" evidence="4">
    <location>
        <begin position="679"/>
        <end position="705"/>
    </location>
</feature>
<evidence type="ECO:0000256" key="5">
    <source>
        <dbReference type="SAM" id="Phobius"/>
    </source>
</evidence>
<feature type="region of interest" description="Disordered" evidence="4">
    <location>
        <begin position="842"/>
        <end position="864"/>
    </location>
</feature>
<sequence>MPKRRKFLIQAYFPDNPSSPPSKVLLPGDIEISPDDNIQPSSDLSEVESINGISSLPSFSDSSDSIPYTSTIPSSQNNPLFKQKPISSLKPSKKQIWSDEVKVLISLFHRSSDLNLTKSKVKDVRLLVATMHTETHPISQIRGKCSVSHISQIQNLQQNLSLEDNFYYSALYDRYITRLYDVIPVSCVKNVPPPVKKKLLETYQFIICEPSKTLELTMDLKACDVCHEWCTSANSMTCSICNKPTHMACLDPPIIKKPSKGYAWQCAPCLKALYEEKIKNNQLLLSNSERTRAAASAGKRKIYAISSNATEYSIDDVPKDTPRSTRGSTGSIAEVTKTLDPIPPKESPYYKTLSKNDLLLSDSSSLPKKNREWPYRYFGIYSNIDDVLNDDDRINPRAGSRIGPKYQAVIPDLIDANSPFSMKHSHRGRNPASTQSTSRITKSVSESKYTSRSLKDKFDAEQREPSARLLFSPGAASLSFSTESLNMFISESKKIFLSLMSGNIDFGSLDATVSSLMALSSNNYKITTTSSSIQKNALSYVRENLIRIKPSTSGQKSGSNSSSNSSSTSPSLSSLSSSNQNNTNQIDQSKVNSDLKPYFDMSGSWYSWTTNDLSKFESLIRDHGSQLSLFPKNIPNMPSTSIVLRYYRFSNSDKCKSLMSSYIRSLNYVRKPTLEIDLDKLPSDSKTQRKKEPNSRNKTRNPSCVGCKTEKSSKWYPLPFGSLVHHKDPDTISKLIKPSTSVEKTLIEKPKIIPPFLENYNVPSEFSSYVQIQNSYSGYNQSICRKCYSFWCKYGVVVQEEPPKAPSPTTSNASINRHCVICSYESLSDYWIENGGASKIAQNSSDSKPAFKRRKKDPNIEGFSVGNEAESVNEALQLNGKGKKKNSFKDNEPDGFSQKVFNLCADLGVNSEAMWQTDRNNWVHSLCALLTPGLSLKFSSNFGKSRIFSNPVSRSISETPSPCLSSSGSKFSQTENNESNENTSPPTDQLKVYGVSLLPKAQFEEVIIIIFYKILYLLIIFVLSGLLFVQEIVWVRGAGVHSLHPYCALILWRTRLGSTENISNFLSEVFSKSSNKSFIINNEKSQKNLETNSNTRNISIPSPINEGVEGAITNDPLNIPNSFPKQQDITDSFILENISIELVLNTKSPFISQGLLPYLMDDSKKYYLENLHKDLRTNSLNFSKFVELSLNSLCRKNSNRFSDNSKFSYILNGENNSLHKDTLDLNQLYYNSNLLTLKIVFASDPQKNNFSIKPWSNDRKNFPLMVIPLQSMIISGLIADSPIKGSTIPYTFPKHLCFNPYMGYLNDFYSNDTDIPSHFCCKYCSTLDSPVWYPTHSIKMRDAVDSHTQSDDWNNYSVNPQPTYREQDSLHLDKTRDVEFCYQPLMTGLADPYEFMELIKEESISNSLFEKRNIRSFDWSCVDCFFSR</sequence>
<evidence type="ECO:0000256" key="3">
    <source>
        <dbReference type="ARBA" id="ARBA00022833"/>
    </source>
</evidence>
<dbReference type="InterPro" id="IPR011011">
    <property type="entry name" value="Znf_FYVE_PHD"/>
</dbReference>
<dbReference type="Pfam" id="PF01426">
    <property type="entry name" value="BAH"/>
    <property type="match status" value="1"/>
</dbReference>
<feature type="compositionally biased region" description="Low complexity" evidence="4">
    <location>
        <begin position="550"/>
        <end position="584"/>
    </location>
</feature>
<dbReference type="InterPro" id="IPR029617">
    <property type="entry name" value="Snt2"/>
</dbReference>
<dbReference type="PANTHER" id="PTHR47672">
    <property type="entry name" value="E3 UBIQUITIN-PROTEIN LIGASE SNT2"/>
    <property type="match status" value="1"/>
</dbReference>
<accession>A0A1R0GW16</accession>
<feature type="compositionally biased region" description="Low complexity" evidence="4">
    <location>
        <begin position="974"/>
        <end position="987"/>
    </location>
</feature>
<dbReference type="EMBL" id="LSSL01002787">
    <property type="protein sequence ID" value="OLY81093.1"/>
    <property type="molecule type" value="Genomic_DNA"/>
</dbReference>
<keyword evidence="1" id="KW-0479">Metal-binding</keyword>
<feature type="region of interest" description="Disordered" evidence="4">
    <location>
        <begin position="420"/>
        <end position="460"/>
    </location>
</feature>
<keyword evidence="3" id="KW-0862">Zinc</keyword>
<evidence type="ECO:0000256" key="1">
    <source>
        <dbReference type="ARBA" id="ARBA00022723"/>
    </source>
</evidence>
<evidence type="ECO:0000259" key="6">
    <source>
        <dbReference type="PROSITE" id="PS51038"/>
    </source>
</evidence>
<dbReference type="InterPro" id="IPR001965">
    <property type="entry name" value="Znf_PHD"/>
</dbReference>
<proteinExistence type="predicted"/>
<evidence type="ECO:0000256" key="2">
    <source>
        <dbReference type="ARBA" id="ARBA00022771"/>
    </source>
</evidence>
<dbReference type="Gene3D" id="2.30.30.490">
    <property type="match status" value="1"/>
</dbReference>
<dbReference type="InterPro" id="IPR001025">
    <property type="entry name" value="BAH_dom"/>
</dbReference>
<dbReference type="GO" id="GO:0048189">
    <property type="term" value="C:Lid2 complex"/>
    <property type="evidence" value="ECO:0007669"/>
    <property type="project" value="TreeGrafter"/>
</dbReference>
<gene>
    <name evidence="7" type="ORF">AYI68_g4805</name>
</gene>
<dbReference type="STRING" id="133383.A0A1R0GW16"/>
<dbReference type="GO" id="GO:0008270">
    <property type="term" value="F:zinc ion binding"/>
    <property type="evidence" value="ECO:0007669"/>
    <property type="project" value="UniProtKB-KW"/>
</dbReference>
<feature type="region of interest" description="Disordered" evidence="4">
    <location>
        <begin position="952"/>
        <end position="987"/>
    </location>
</feature>
<keyword evidence="5" id="KW-0472">Membrane</keyword>
<feature type="compositionally biased region" description="Basic and acidic residues" evidence="4">
    <location>
        <begin position="679"/>
        <end position="695"/>
    </location>
</feature>
<keyword evidence="5" id="KW-0812">Transmembrane</keyword>
<feature type="region of interest" description="Disordered" evidence="4">
    <location>
        <begin position="549"/>
        <end position="590"/>
    </location>
</feature>
<organism evidence="7 8">
    <name type="scientific">Smittium mucronatum</name>
    <dbReference type="NCBI Taxonomy" id="133383"/>
    <lineage>
        <taxon>Eukaryota</taxon>
        <taxon>Fungi</taxon>
        <taxon>Fungi incertae sedis</taxon>
        <taxon>Zoopagomycota</taxon>
        <taxon>Kickxellomycotina</taxon>
        <taxon>Harpellomycetes</taxon>
        <taxon>Harpellales</taxon>
        <taxon>Legeriomycetaceae</taxon>
        <taxon>Smittium</taxon>
    </lineage>
</organism>
<dbReference type="InterPro" id="IPR019787">
    <property type="entry name" value="Znf_PHD-finger"/>
</dbReference>
<dbReference type="SUPFAM" id="SSF57903">
    <property type="entry name" value="FYVE/PHD zinc finger"/>
    <property type="match status" value="1"/>
</dbReference>
<dbReference type="GO" id="GO:0003682">
    <property type="term" value="F:chromatin binding"/>
    <property type="evidence" value="ECO:0007669"/>
    <property type="project" value="InterPro"/>
</dbReference>
<reference evidence="7 8" key="1">
    <citation type="journal article" date="2016" name="Mol. Biol. Evol.">
        <title>Genome-Wide Survey of Gut Fungi (Harpellales) Reveals the First Horizontally Transferred Ubiquitin Gene from a Mosquito Host.</title>
        <authorList>
            <person name="Wang Y."/>
            <person name="White M.M."/>
            <person name="Kvist S."/>
            <person name="Moncalvo J.M."/>
        </authorList>
    </citation>
    <scope>NUCLEOTIDE SEQUENCE [LARGE SCALE GENOMIC DNA]</scope>
    <source>
        <strain evidence="7 8">ALG-7-W6</strain>
    </source>
</reference>
<dbReference type="InterPro" id="IPR013083">
    <property type="entry name" value="Znf_RING/FYVE/PHD"/>
</dbReference>
<dbReference type="GO" id="GO:0036205">
    <property type="term" value="P:histone catabolic process"/>
    <property type="evidence" value="ECO:0007669"/>
    <property type="project" value="TreeGrafter"/>
</dbReference>
<dbReference type="CDD" id="cd15497">
    <property type="entry name" value="PHD1_Snt2p_like"/>
    <property type="match status" value="1"/>
</dbReference>
<dbReference type="Gene3D" id="3.30.40.10">
    <property type="entry name" value="Zinc/RING finger domain, C3HC4 (zinc finger)"/>
    <property type="match status" value="1"/>
</dbReference>
<dbReference type="SMART" id="SM00249">
    <property type="entry name" value="PHD"/>
    <property type="match status" value="1"/>
</dbReference>
<dbReference type="Pfam" id="PF00628">
    <property type="entry name" value="PHD"/>
    <property type="match status" value="1"/>
</dbReference>
<comment type="caution">
    <text evidence="7">The sequence shown here is derived from an EMBL/GenBank/DDBJ whole genome shotgun (WGS) entry which is preliminary data.</text>
</comment>
<dbReference type="Proteomes" id="UP000187455">
    <property type="component" value="Unassembled WGS sequence"/>
</dbReference>
<dbReference type="OrthoDB" id="336088at2759"/>
<dbReference type="InterPro" id="IPR043151">
    <property type="entry name" value="BAH_sf"/>
</dbReference>
<name>A0A1R0GW16_9FUNG</name>
<dbReference type="PROSITE" id="PS51038">
    <property type="entry name" value="BAH"/>
    <property type="match status" value="1"/>
</dbReference>
<feature type="compositionally biased region" description="Low complexity" evidence="4">
    <location>
        <begin position="53"/>
        <end position="75"/>
    </location>
</feature>